<dbReference type="AlphaFoldDB" id="A0A2S5TKJ4"/>
<keyword evidence="3" id="KW-1185">Reference proteome</keyword>
<dbReference type="Pfam" id="PF08291">
    <property type="entry name" value="Peptidase_M15_3"/>
    <property type="match status" value="1"/>
</dbReference>
<comment type="caution">
    <text evidence="2">The sequence shown here is derived from an EMBL/GenBank/DDBJ whole genome shotgun (WGS) entry which is preliminary data.</text>
</comment>
<protein>
    <recommendedName>
        <fullName evidence="1">Peptidase M15A C-terminal domain-containing protein</fullName>
    </recommendedName>
</protein>
<sequence>MISLPDFWMGRDKIHPKDLSQEIRDNAALTVAKVNNLLAIAKIDAKVSSGWRPPAINAGVKGAAKKSRHMTGQAVDLADPKGDLDRWCLDNLAELERIGLWLEHPDATPTWCHLQTVPPGSGRRVFRP</sequence>
<dbReference type="Gene3D" id="3.30.1380.10">
    <property type="match status" value="1"/>
</dbReference>
<evidence type="ECO:0000313" key="3">
    <source>
        <dbReference type="Proteomes" id="UP000238220"/>
    </source>
</evidence>
<dbReference type="RefSeq" id="WP_104228449.1">
    <property type="nucleotide sequence ID" value="NZ_PSNW01000001.1"/>
</dbReference>
<dbReference type="SUPFAM" id="SSF55166">
    <property type="entry name" value="Hedgehog/DD-peptidase"/>
    <property type="match status" value="1"/>
</dbReference>
<gene>
    <name evidence="2" type="ORF">C3942_00900</name>
</gene>
<dbReference type="EMBL" id="PSNW01000001">
    <property type="protein sequence ID" value="PPE75483.1"/>
    <property type="molecule type" value="Genomic_DNA"/>
</dbReference>
<evidence type="ECO:0000313" key="2">
    <source>
        <dbReference type="EMBL" id="PPE75483.1"/>
    </source>
</evidence>
<dbReference type="InterPro" id="IPR009045">
    <property type="entry name" value="Zn_M74/Hedgehog-like"/>
</dbReference>
<organism evidence="2 3">
    <name type="scientific">Solimonas fluminis</name>
    <dbReference type="NCBI Taxonomy" id="2086571"/>
    <lineage>
        <taxon>Bacteria</taxon>
        <taxon>Pseudomonadati</taxon>
        <taxon>Pseudomonadota</taxon>
        <taxon>Gammaproteobacteria</taxon>
        <taxon>Nevskiales</taxon>
        <taxon>Nevskiaceae</taxon>
        <taxon>Solimonas</taxon>
    </lineage>
</organism>
<dbReference type="Proteomes" id="UP000238220">
    <property type="component" value="Unassembled WGS sequence"/>
</dbReference>
<name>A0A2S5TKJ4_9GAMM</name>
<dbReference type="InterPro" id="IPR013230">
    <property type="entry name" value="Peptidase_M15A_C"/>
</dbReference>
<dbReference type="OrthoDB" id="9782994at2"/>
<accession>A0A2S5TKJ4</accession>
<feature type="domain" description="Peptidase M15A C-terminal" evidence="1">
    <location>
        <begin position="30"/>
        <end position="93"/>
    </location>
</feature>
<reference evidence="2 3" key="1">
    <citation type="submission" date="2018-02" db="EMBL/GenBank/DDBJ databases">
        <title>Genome sequencing of Solimonas sp. HR-BB.</title>
        <authorList>
            <person name="Lee Y."/>
            <person name="Jeon C.O."/>
        </authorList>
    </citation>
    <scope>NUCLEOTIDE SEQUENCE [LARGE SCALE GENOMIC DNA]</scope>
    <source>
        <strain evidence="2 3">HR-BB</strain>
    </source>
</reference>
<evidence type="ECO:0000259" key="1">
    <source>
        <dbReference type="Pfam" id="PF08291"/>
    </source>
</evidence>
<proteinExistence type="predicted"/>